<evidence type="ECO:0000313" key="2">
    <source>
        <dbReference type="Proteomes" id="UP000235145"/>
    </source>
</evidence>
<protein>
    <submittedName>
        <fullName evidence="1">Uncharacterized protein</fullName>
    </submittedName>
</protein>
<dbReference type="Proteomes" id="UP000235145">
    <property type="component" value="Unassembled WGS sequence"/>
</dbReference>
<name>A0A9R1XCW7_LACSA</name>
<reference evidence="1 2" key="1">
    <citation type="journal article" date="2017" name="Nat. Commun.">
        <title>Genome assembly with in vitro proximity ligation data and whole-genome triplication in lettuce.</title>
        <authorList>
            <person name="Reyes-Chin-Wo S."/>
            <person name="Wang Z."/>
            <person name="Yang X."/>
            <person name="Kozik A."/>
            <person name="Arikit S."/>
            <person name="Song C."/>
            <person name="Xia L."/>
            <person name="Froenicke L."/>
            <person name="Lavelle D.O."/>
            <person name="Truco M.J."/>
            <person name="Xia R."/>
            <person name="Zhu S."/>
            <person name="Xu C."/>
            <person name="Xu H."/>
            <person name="Xu X."/>
            <person name="Cox K."/>
            <person name="Korf I."/>
            <person name="Meyers B.C."/>
            <person name="Michelmore R.W."/>
        </authorList>
    </citation>
    <scope>NUCLEOTIDE SEQUENCE [LARGE SCALE GENOMIC DNA]</scope>
    <source>
        <strain evidence="2">cv. Salinas</strain>
        <tissue evidence="1">Seedlings</tissue>
    </source>
</reference>
<sequence length="174" mass="19989">MIKDIIVTRWDKMTIPLHCLGFALSPKYYDKNYLEKLAPGGMERRPLNEDKEVILGVLKAFERILESDEEEKQLREEFAIFHMKKGIYSLPGTQADAVTLDEIDWVGDIWSGDSESYKSGPNKKWDMNPKSDYIERSNARLEEILWGDLDGECLENERGKCSELSIDVSLLVLA</sequence>
<organism evidence="1 2">
    <name type="scientific">Lactuca sativa</name>
    <name type="common">Garden lettuce</name>
    <dbReference type="NCBI Taxonomy" id="4236"/>
    <lineage>
        <taxon>Eukaryota</taxon>
        <taxon>Viridiplantae</taxon>
        <taxon>Streptophyta</taxon>
        <taxon>Embryophyta</taxon>
        <taxon>Tracheophyta</taxon>
        <taxon>Spermatophyta</taxon>
        <taxon>Magnoliopsida</taxon>
        <taxon>eudicotyledons</taxon>
        <taxon>Gunneridae</taxon>
        <taxon>Pentapetalae</taxon>
        <taxon>asterids</taxon>
        <taxon>campanulids</taxon>
        <taxon>Asterales</taxon>
        <taxon>Asteraceae</taxon>
        <taxon>Cichorioideae</taxon>
        <taxon>Cichorieae</taxon>
        <taxon>Lactucinae</taxon>
        <taxon>Lactuca</taxon>
    </lineage>
</organism>
<gene>
    <name evidence="1" type="ORF">LSAT_V11C400182520</name>
</gene>
<dbReference type="EMBL" id="NBSK02000004">
    <property type="protein sequence ID" value="KAJ0209680.1"/>
    <property type="molecule type" value="Genomic_DNA"/>
</dbReference>
<evidence type="ECO:0000313" key="1">
    <source>
        <dbReference type="EMBL" id="KAJ0209680.1"/>
    </source>
</evidence>
<proteinExistence type="predicted"/>
<accession>A0A9R1XCW7</accession>
<comment type="caution">
    <text evidence="1">The sequence shown here is derived from an EMBL/GenBank/DDBJ whole genome shotgun (WGS) entry which is preliminary data.</text>
</comment>
<keyword evidence="2" id="KW-1185">Reference proteome</keyword>
<dbReference type="AlphaFoldDB" id="A0A9R1XCW7"/>